<dbReference type="EMBL" id="JAGTTL010000005">
    <property type="protein sequence ID" value="KAK6322653.1"/>
    <property type="molecule type" value="Genomic_DNA"/>
</dbReference>
<organism evidence="2 3">
    <name type="scientific">Coregonus suidteri</name>
    <dbReference type="NCBI Taxonomy" id="861788"/>
    <lineage>
        <taxon>Eukaryota</taxon>
        <taxon>Metazoa</taxon>
        <taxon>Chordata</taxon>
        <taxon>Craniata</taxon>
        <taxon>Vertebrata</taxon>
        <taxon>Euteleostomi</taxon>
        <taxon>Actinopterygii</taxon>
        <taxon>Neopterygii</taxon>
        <taxon>Teleostei</taxon>
        <taxon>Protacanthopterygii</taxon>
        <taxon>Salmoniformes</taxon>
        <taxon>Salmonidae</taxon>
        <taxon>Coregoninae</taxon>
        <taxon>Coregonus</taxon>
    </lineage>
</organism>
<sequence length="135" mass="14536">MVMDKASSVTVSEILGSAIGDLRPAMEAVAELAADDFTPGGVEGQLHMAEHPAGHLVLKWLIEQDKMKEAERERRAFLQGPVGQGGDGQAKDVGCSEPWGYRALLSPEQCRWECCREDQGGIEGLRSGTTEDPAL</sequence>
<evidence type="ECO:0000313" key="3">
    <source>
        <dbReference type="Proteomes" id="UP001356427"/>
    </source>
</evidence>
<accession>A0AAN8R404</accession>
<comment type="caution">
    <text evidence="2">The sequence shown here is derived from an EMBL/GenBank/DDBJ whole genome shotgun (WGS) entry which is preliminary data.</text>
</comment>
<dbReference type="Pfam" id="PF08144">
    <property type="entry name" value="CPL"/>
    <property type="match status" value="1"/>
</dbReference>
<evidence type="ECO:0000313" key="2">
    <source>
        <dbReference type="EMBL" id="KAK6322653.1"/>
    </source>
</evidence>
<name>A0AAN8R404_9TELE</name>
<keyword evidence="3" id="KW-1185">Reference proteome</keyword>
<protein>
    <recommendedName>
        <fullName evidence="1">CPL domain-containing protein</fullName>
    </recommendedName>
</protein>
<evidence type="ECO:0000259" key="1">
    <source>
        <dbReference type="Pfam" id="PF08144"/>
    </source>
</evidence>
<dbReference type="GO" id="GO:0003723">
    <property type="term" value="F:RNA binding"/>
    <property type="evidence" value="ECO:0007669"/>
    <property type="project" value="InterPro"/>
</dbReference>
<gene>
    <name evidence="2" type="ORF">J4Q44_G00074450</name>
</gene>
<reference evidence="2 3" key="1">
    <citation type="submission" date="2021-04" db="EMBL/GenBank/DDBJ databases">
        <authorList>
            <person name="De Guttry C."/>
            <person name="Zahm M."/>
            <person name="Klopp C."/>
            <person name="Cabau C."/>
            <person name="Louis A."/>
            <person name="Berthelot C."/>
            <person name="Parey E."/>
            <person name="Roest Crollius H."/>
            <person name="Montfort J."/>
            <person name="Robinson-Rechavi M."/>
            <person name="Bucao C."/>
            <person name="Bouchez O."/>
            <person name="Gislard M."/>
            <person name="Lluch J."/>
            <person name="Milhes M."/>
            <person name="Lampietro C."/>
            <person name="Lopez Roques C."/>
            <person name="Donnadieu C."/>
            <person name="Braasch I."/>
            <person name="Desvignes T."/>
            <person name="Postlethwait J."/>
            <person name="Bobe J."/>
            <person name="Wedekind C."/>
            <person name="Guiguen Y."/>
        </authorList>
    </citation>
    <scope>NUCLEOTIDE SEQUENCE [LARGE SCALE GENOMIC DNA]</scope>
    <source>
        <strain evidence="2">Cs_M1</strain>
        <tissue evidence="2">Blood</tissue>
    </source>
</reference>
<proteinExistence type="predicted"/>
<dbReference type="Proteomes" id="UP001356427">
    <property type="component" value="Unassembled WGS sequence"/>
</dbReference>
<feature type="domain" description="CPL" evidence="1">
    <location>
        <begin position="1"/>
        <end position="70"/>
    </location>
</feature>
<dbReference type="InterPro" id="IPR012959">
    <property type="entry name" value="CPL_dom"/>
</dbReference>
<dbReference type="AlphaFoldDB" id="A0AAN8R404"/>